<reference evidence="1 2" key="1">
    <citation type="submission" date="2019-11" db="EMBL/GenBank/DDBJ databases">
        <authorList>
            <person name="Li X.-J."/>
            <person name="Feng X.-M."/>
        </authorList>
    </citation>
    <scope>NUCLEOTIDE SEQUENCE [LARGE SCALE GENOMIC DNA]</scope>
    <source>
        <strain evidence="1 2">XMNu-373</strain>
    </source>
</reference>
<keyword evidence="2" id="KW-1185">Reference proteome</keyword>
<dbReference type="PANTHER" id="PTHR30565:SF9">
    <property type="entry name" value="PROTEIN YCIF"/>
    <property type="match status" value="1"/>
</dbReference>
<evidence type="ECO:0000313" key="2">
    <source>
        <dbReference type="Proteomes" id="UP000460435"/>
    </source>
</evidence>
<evidence type="ECO:0000313" key="1">
    <source>
        <dbReference type="EMBL" id="NDL59029.1"/>
    </source>
</evidence>
<organism evidence="1 2">
    <name type="scientific">Phytoactinopolyspora mesophila</name>
    <dbReference type="NCBI Taxonomy" id="2650750"/>
    <lineage>
        <taxon>Bacteria</taxon>
        <taxon>Bacillati</taxon>
        <taxon>Actinomycetota</taxon>
        <taxon>Actinomycetes</taxon>
        <taxon>Jiangellales</taxon>
        <taxon>Jiangellaceae</taxon>
        <taxon>Phytoactinopolyspora</taxon>
    </lineage>
</organism>
<dbReference type="SUPFAM" id="SSF47240">
    <property type="entry name" value="Ferritin-like"/>
    <property type="match status" value="1"/>
</dbReference>
<dbReference type="Pfam" id="PF05974">
    <property type="entry name" value="DUF892"/>
    <property type="match status" value="1"/>
</dbReference>
<dbReference type="AlphaFoldDB" id="A0A7K3M6T8"/>
<protein>
    <submittedName>
        <fullName evidence="1">DUF892 family protein</fullName>
    </submittedName>
</protein>
<dbReference type="InterPro" id="IPR047114">
    <property type="entry name" value="YciF"/>
</dbReference>
<name>A0A7K3M6T8_9ACTN</name>
<comment type="caution">
    <text evidence="1">The sequence shown here is derived from an EMBL/GenBank/DDBJ whole genome shotgun (WGS) entry which is preliminary data.</text>
</comment>
<dbReference type="PANTHER" id="PTHR30565">
    <property type="entry name" value="PROTEIN YCIF"/>
    <property type="match status" value="1"/>
</dbReference>
<sequence>MNNRERVISWLNDAYAMEQALEENLKRHADDAKDDEEVRSRIQQHIQETRHQAETVRGCIESMGGEVSRTKSVLAGMFGGMQGMANRFVEDTMLKNAIADYAAEHFEIASYKALIAACKEIGEDEVAEKLTNILHEEEEMAAFIEEKLSGAVQHAMSG</sequence>
<dbReference type="Proteomes" id="UP000460435">
    <property type="component" value="Unassembled WGS sequence"/>
</dbReference>
<accession>A0A7K3M6T8</accession>
<gene>
    <name evidence="1" type="ORF">F7O44_18340</name>
</gene>
<dbReference type="InterPro" id="IPR012347">
    <property type="entry name" value="Ferritin-like"/>
</dbReference>
<proteinExistence type="predicted"/>
<dbReference type="InterPro" id="IPR010287">
    <property type="entry name" value="DUF892_YciF-like"/>
</dbReference>
<dbReference type="RefSeq" id="WP_162451723.1">
    <property type="nucleotide sequence ID" value="NZ_WLZY01000006.1"/>
</dbReference>
<dbReference type="Gene3D" id="1.20.1260.10">
    <property type="match status" value="1"/>
</dbReference>
<dbReference type="InterPro" id="IPR009078">
    <property type="entry name" value="Ferritin-like_SF"/>
</dbReference>
<dbReference type="EMBL" id="WLZY01000006">
    <property type="protein sequence ID" value="NDL59029.1"/>
    <property type="molecule type" value="Genomic_DNA"/>
</dbReference>